<dbReference type="EMBL" id="VSDQ01000852">
    <property type="protein sequence ID" value="TYA65980.1"/>
    <property type="molecule type" value="Genomic_DNA"/>
</dbReference>
<proteinExistence type="predicted"/>
<dbReference type="InterPro" id="IPR026341">
    <property type="entry name" value="T9SS_type_B"/>
</dbReference>
<organism evidence="2 3">
    <name type="scientific">Seonamhaeicola marinus</name>
    <dbReference type="NCBI Taxonomy" id="1912246"/>
    <lineage>
        <taxon>Bacteria</taxon>
        <taxon>Pseudomonadati</taxon>
        <taxon>Bacteroidota</taxon>
        <taxon>Flavobacteriia</taxon>
        <taxon>Flavobacteriales</taxon>
        <taxon>Flavobacteriaceae</taxon>
    </lineage>
</organism>
<dbReference type="Proteomes" id="UP000323930">
    <property type="component" value="Unassembled WGS sequence"/>
</dbReference>
<evidence type="ECO:0000313" key="2">
    <source>
        <dbReference type="EMBL" id="TYA65980.1"/>
    </source>
</evidence>
<dbReference type="PROSITE" id="PS00018">
    <property type="entry name" value="EF_HAND_1"/>
    <property type="match status" value="1"/>
</dbReference>
<dbReference type="SUPFAM" id="SSF103647">
    <property type="entry name" value="TSP type-3 repeat"/>
    <property type="match status" value="1"/>
</dbReference>
<dbReference type="InterPro" id="IPR028974">
    <property type="entry name" value="TSP_type-3_rpt"/>
</dbReference>
<keyword evidence="1" id="KW-0732">Signal</keyword>
<reference evidence="2 3" key="1">
    <citation type="submission" date="2019-08" db="EMBL/GenBank/DDBJ databases">
        <title>Seonamhaeicola sediminis sp. nov., isolated from marine sediment.</title>
        <authorList>
            <person name="Cao W.R."/>
        </authorList>
    </citation>
    <scope>NUCLEOTIDE SEQUENCE [LARGE SCALE GENOMIC DNA]</scope>
    <source>
        <strain evidence="2 3">B011</strain>
    </source>
</reference>
<dbReference type="InterPro" id="IPR018247">
    <property type="entry name" value="EF_Hand_1_Ca_BS"/>
</dbReference>
<accession>A0A5D0H4S5</accession>
<protein>
    <submittedName>
        <fullName evidence="2">T9SS type B sorting domain-containing protein</fullName>
    </submittedName>
</protein>
<evidence type="ECO:0000313" key="3">
    <source>
        <dbReference type="Proteomes" id="UP000323930"/>
    </source>
</evidence>
<feature type="chain" id="PRO_5022983026" evidence="1">
    <location>
        <begin position="26"/>
        <end position="1916"/>
    </location>
</feature>
<dbReference type="RefSeq" id="WP_148545939.1">
    <property type="nucleotide sequence ID" value="NZ_VSDQ01000852.1"/>
</dbReference>
<keyword evidence="3" id="KW-1185">Reference proteome</keyword>
<name>A0A5D0H4S5_9FLAO</name>
<sequence length="1916" mass="207653">MQTSSTIKSLLFLCFLSISASFSYAQLSTKHYIPPLTSGPSNADPQDQWIYISTPSTGLVPYTITAVGGADITGTVSSTTPQRIDAGFGFNTQLFQDSGASSTITNNKGYIIEAEAPIYVSVRMNAGNAQAGALVSKGLSALDTSFRIGTYTSENPQNNYLSFISVMASEDDTTINFGDLPAGLVIENYSGPTPISVNLDEGESYVLAINVADNGPTVNNLMDGLIGCLVTSDKPIVVNCGSANGSFDNGMGRDYGIDQIAGLSKIGNEYIFVKGAGNDAWENVLIVAHTDNTTISINGNAPITTINAGEYYVIEGGFYSVNDNMYVETNNDAFAYQGVGSNSEANQGMFFVPPLSCETRGNIDNIANIDEIGNLIYDGGISIVTKTGATVTVNNQPLSNFATVGPSPVTGKTDYITYKVTGLTGNVSVQGDDELYVAYFNVNGAATSGSFYSGFQSKPEFSFDVQFATLGNCIGNNLTLSIANAQNFESYQWWYDDGTGYVTLSETSASLTPTVPGKYKVIGELPCNGGPLESVEVPISICPDDIDNDGIIDNIDIDNDNDGIENCTESRGDVTLNIANTNTPVLEFQDATTNNTIASSSYTETSLNGSTNGITGYDSGNFTSTLGNDPSAESTYALSFTEPVNIKLEETNILNISTVGEFYVVSILPSNKNITLIDPDDRLLVDTNFDGLVENGVTQISGSEIHFQINPTPNGNTPFQFFANSVDGFSFIHKLQNPTDPSTFTANLSLTCFKNDNDNDGIKDELDLDSDNDGIPDIIERSGTIVALTGNDSNSDGLDDVFTGFVPPIDTDGDGVVDFYDLDSDNDGISDLIETGQLGTLSDTNLDGVEDGPTFGTNGWADAAETAPDSNIMGYTLDDFDADTIFSYIDHDSDGDTCSDVIEAGFSDGNDDDYLGDVAVIVDSNGLVTNAADGYTLPDADYLDFAPITIDSHLSAAVICENSNFIVPLVSPDAETIQWEISMDSGATWTSMTDDATFSGTNTFYLNITNAPLAINNYVFRAFLNRTGNTCGLYSGEVNITVDILPVANTAANMLLCDDDNNGTMPFDLTLQNNSITTAPGMTITYHETQADADSNTNPITSPFESGNTTIYARVENNANTTCYDTSSFNLEVYDSPFPLLNVTPLQECDDTSVGTDTDGLKTFDLTQKETEILNGQSATDFTLTYFSDASYTTQIVPPTAFNNTTPNSQTVYVRVTSNAYNTCIADTSFEVEVFSLPIVNIPNEYAQCDDASNDGLAFFNLTLDQIKEEINVNHSAEGLVFTYYETSIEANNAGVEIPTPTAYQNTTLGFLPQTVYIRVENPNSCFRVVPLTIRVNPYSGALDTYTPTPLYQCDDGTGLGLRDGVSTFNMTAIRDHISNVIFSGFNVTVHFFESQMDAELETNEILDIANHRNTNSPNTQSIWVRVKSDLGNDCLGLHEFSNLLNVEALPTANNVIFNRQCDHDTNDALINYPFNTSNLEDNILDGQNPADVTISYFDDLGNPLFYADGITPVISPIQGTFLTETQTITVRVTNNTTLDPDGACYDETTINFVVDEQPVIADNVPPQIVCDGDNGDVDNDDSFDFDTSTFAATLLGSQSNMDIHFDYIDENGVSISNSPTLPSILRSGNQIITARISNPLNQNCSVSASINLIVNPKPKFELEQEILVCGNPFNPVNVIPIQNDPAEFFIYSWIFHDGSPNGLLIGNDLILSRADVIQPGEYTLTLTNPSTLCSRSRTVVIKAADPPSITEENIEVNDFLPRNTVRIKDVSILGSSTYEFSLVNQEDNTVTFPFQLDPEFNNVRPGIYWLVIRDIEQVCREVRFPLTVLGYSPFFTPNGDGVHDVWKIIGVNEIFERGSSIFIFDRYGKLIKQINTIEDGWDGTFKGSPMPSDDYWFRFTRENGKIHTGHFTLKR</sequence>
<evidence type="ECO:0000256" key="1">
    <source>
        <dbReference type="SAM" id="SignalP"/>
    </source>
</evidence>
<dbReference type="OrthoDB" id="9765926at2"/>
<gene>
    <name evidence="2" type="ORF">FUA24_24165</name>
</gene>
<dbReference type="GO" id="GO:0005509">
    <property type="term" value="F:calcium ion binding"/>
    <property type="evidence" value="ECO:0007669"/>
    <property type="project" value="InterPro"/>
</dbReference>
<feature type="signal peptide" evidence="1">
    <location>
        <begin position="1"/>
        <end position="25"/>
    </location>
</feature>
<comment type="caution">
    <text evidence="2">The sequence shown here is derived from an EMBL/GenBank/DDBJ whole genome shotgun (WGS) entry which is preliminary data.</text>
</comment>
<dbReference type="Gene3D" id="4.10.1080.10">
    <property type="entry name" value="TSP type-3 repeat"/>
    <property type="match status" value="1"/>
</dbReference>
<dbReference type="Pfam" id="PF13585">
    <property type="entry name" value="CHU_C"/>
    <property type="match status" value="1"/>
</dbReference>
<dbReference type="NCBIfam" id="TIGR04131">
    <property type="entry name" value="Bac_Flav_CTERM"/>
    <property type="match status" value="1"/>
</dbReference>